<dbReference type="Pfam" id="PF00386">
    <property type="entry name" value="C1q"/>
    <property type="match status" value="1"/>
</dbReference>
<keyword evidence="3" id="KW-0272">Extracellular matrix</keyword>
<evidence type="ECO:0000256" key="4">
    <source>
        <dbReference type="SAM" id="MobiDB-lite"/>
    </source>
</evidence>
<dbReference type="EMBL" id="JAHFZB010000040">
    <property type="protein sequence ID" value="KAK6469235.1"/>
    <property type="molecule type" value="Genomic_DNA"/>
</dbReference>
<dbReference type="PRINTS" id="PR00007">
    <property type="entry name" value="COMPLEMNTC1Q"/>
</dbReference>
<dbReference type="Proteomes" id="UP001369086">
    <property type="component" value="Unassembled WGS sequence"/>
</dbReference>
<organism evidence="6 7">
    <name type="scientific">Huso huso</name>
    <name type="common">Beluga</name>
    <name type="synonym">Acipenser huso</name>
    <dbReference type="NCBI Taxonomy" id="61971"/>
    <lineage>
        <taxon>Eukaryota</taxon>
        <taxon>Metazoa</taxon>
        <taxon>Chordata</taxon>
        <taxon>Craniata</taxon>
        <taxon>Vertebrata</taxon>
        <taxon>Euteleostomi</taxon>
        <taxon>Actinopterygii</taxon>
        <taxon>Chondrostei</taxon>
        <taxon>Acipenseriformes</taxon>
        <taxon>Acipenseridae</taxon>
        <taxon>Huso</taxon>
    </lineage>
</organism>
<feature type="compositionally biased region" description="Pro residues" evidence="4">
    <location>
        <begin position="105"/>
        <end position="114"/>
    </location>
</feature>
<sequence>MNTKEGTEQVDEENSVETYLRTQPAPALKDAKTIVWKRSHCSSHHDVIESSGSGILPAGNGPGPNGKDGLKGGKGDPGDSARQVKGEKGEQGDLGAPGRVGPQGDPGPPGPPGLPGLKGSIGEMGDISASKQSVFSLRKSSNAPSRRDVPIRFDTPILLDRTAVRIDASVFVCTAKGLYYFTYHASSRGALCINIKKNNVKVVGFCDHVQGAYQVTSGSVVLELDVNDKISLEPTEKNSVLASEGADSTFSGFLLFSST</sequence>
<dbReference type="SMART" id="SM00110">
    <property type="entry name" value="C1Q"/>
    <property type="match status" value="1"/>
</dbReference>
<evidence type="ECO:0000256" key="1">
    <source>
        <dbReference type="ARBA" id="ARBA00004498"/>
    </source>
</evidence>
<proteinExistence type="predicted"/>
<reference evidence="6 7" key="1">
    <citation type="submission" date="2021-05" db="EMBL/GenBank/DDBJ databases">
        <authorList>
            <person name="Zahm M."/>
            <person name="Klopp C."/>
            <person name="Cabau C."/>
            <person name="Kuhl H."/>
            <person name="Suciu R."/>
            <person name="Ciorpac M."/>
            <person name="Holostenco D."/>
            <person name="Gessner J."/>
            <person name="Wuertz S."/>
            <person name="Hohne C."/>
            <person name="Stock M."/>
            <person name="Gislard M."/>
            <person name="Lluch J."/>
            <person name="Milhes M."/>
            <person name="Lampietro C."/>
            <person name="Lopez Roques C."/>
            <person name="Donnadieu C."/>
            <person name="Du K."/>
            <person name="Schartl M."/>
            <person name="Guiguen Y."/>
        </authorList>
    </citation>
    <scope>NUCLEOTIDE SEQUENCE [LARGE SCALE GENOMIC DNA]</scope>
    <source>
        <strain evidence="6">Hh-F2</strain>
        <tissue evidence="6">Blood</tissue>
    </source>
</reference>
<dbReference type="PROSITE" id="PS50871">
    <property type="entry name" value="C1Q"/>
    <property type="match status" value="1"/>
</dbReference>
<evidence type="ECO:0000259" key="5">
    <source>
        <dbReference type="PROSITE" id="PS50871"/>
    </source>
</evidence>
<evidence type="ECO:0000256" key="2">
    <source>
        <dbReference type="ARBA" id="ARBA00022525"/>
    </source>
</evidence>
<dbReference type="InterPro" id="IPR008983">
    <property type="entry name" value="Tumour_necrosis_fac-like_dom"/>
</dbReference>
<feature type="region of interest" description="Disordered" evidence="4">
    <location>
        <begin position="1"/>
        <end position="122"/>
    </location>
</feature>
<dbReference type="Gene3D" id="2.60.120.40">
    <property type="match status" value="1"/>
</dbReference>
<feature type="domain" description="C1q" evidence="5">
    <location>
        <begin position="128"/>
        <end position="259"/>
    </location>
</feature>
<dbReference type="SUPFAM" id="SSF49842">
    <property type="entry name" value="TNF-like"/>
    <property type="match status" value="1"/>
</dbReference>
<dbReference type="PANTHER" id="PTHR15427">
    <property type="entry name" value="EMILIN ELASTIN MICROFIBRIL INTERFACE-LOCATED PROTEIN ELASTIN MICROFIBRIL INTERFACER"/>
    <property type="match status" value="1"/>
</dbReference>
<comment type="subcellular location">
    <subcellularLocation>
        <location evidence="1">Secreted</location>
        <location evidence="1">Extracellular space</location>
        <location evidence="1">Extracellular matrix</location>
    </subcellularLocation>
</comment>
<protein>
    <submittedName>
        <fullName evidence="6">Complement C1q subcomponent subunit B-like</fullName>
    </submittedName>
</protein>
<dbReference type="InterPro" id="IPR050392">
    <property type="entry name" value="Collagen/C1q_domain"/>
</dbReference>
<evidence type="ECO:0000313" key="6">
    <source>
        <dbReference type="EMBL" id="KAK6469235.1"/>
    </source>
</evidence>
<accession>A0ABR0Y9W3</accession>
<evidence type="ECO:0000313" key="7">
    <source>
        <dbReference type="Proteomes" id="UP001369086"/>
    </source>
</evidence>
<name>A0ABR0Y9W3_HUSHU</name>
<keyword evidence="2" id="KW-0964">Secreted</keyword>
<feature type="compositionally biased region" description="Basic and acidic residues" evidence="4">
    <location>
        <begin position="68"/>
        <end position="91"/>
    </location>
</feature>
<gene>
    <name evidence="6" type="ORF">HHUSO_G32666</name>
</gene>
<dbReference type="PANTHER" id="PTHR15427:SF43">
    <property type="entry name" value="COMPLEMENT COMPONENT 1, Q SUBCOMPONENT, B CHAIN PRECURSOR"/>
    <property type="match status" value="1"/>
</dbReference>
<evidence type="ECO:0000256" key="3">
    <source>
        <dbReference type="ARBA" id="ARBA00022530"/>
    </source>
</evidence>
<comment type="caution">
    <text evidence="6">The sequence shown here is derived from an EMBL/GenBank/DDBJ whole genome shotgun (WGS) entry which is preliminary data.</text>
</comment>
<keyword evidence="7" id="KW-1185">Reference proteome</keyword>
<dbReference type="InterPro" id="IPR001073">
    <property type="entry name" value="C1q_dom"/>
</dbReference>